<dbReference type="InterPro" id="IPR012676">
    <property type="entry name" value="TGS-like"/>
</dbReference>
<feature type="domain" description="OBG-type G" evidence="11">
    <location>
        <begin position="989"/>
        <end position="1218"/>
    </location>
</feature>
<feature type="region of interest" description="Disordered" evidence="9">
    <location>
        <begin position="271"/>
        <end position="331"/>
    </location>
</feature>
<sequence>MARRKKAFLDDGSDSDASNQSGSEDGFDSQEDQDSRAERRLFEHRRKRPRTMGNGKAAAWEGVFGDHDEDSVTRRPQGRRAPKGRERTDWTKAPTFISKSNAARNDAEFNGEPAQHADDSDVSSSSGETGSRVPTPRVVEEEEDAPRAGLGGGGLGYRPSVGHGGLGFRVATASNSSPKLPDTPKSVDAPKSAFGRAGSAFQQMPTETSTARSNFQQSRSSTPVQPSELTRSEKAHFSSIAGGFGAQFLAKQGWAPGKGLGLNEDGRAVPVATGTMMRGEGIRSGIRTEDSKREARRKGELVDEEPKPSKAQRKGGHSAAPSREGWTKHKKVKVKVEHKTYEQLLAEQNADTTRPGVGLVIDARGGDLRTVESISELSLSSWTPSADATQLPELRHNLRLVVDVTRGEVNSLVKEGKVVNERRRWTLRDEERSRQRGDDSANELKSLEDIQSLLNTISTISQRQVSEGSFSLQPLEDAFSRLLTDHGNEYRLLGLDDVVVGAIDLVLRKPFAKWQPFDVSADALLSILKPWKKALNLEGIPAAAPDETGNRSMTAWESLLWHRWLPKVRSAINNEWDVLDPQQAVHLIESWDPILPPFIHDNILDQLILPKVTVAVDEWTGRLLSNGRKVTLASIIFPWLPLMGKRAGELLESGKRRVRAVLRKWQPKDGVISELQRWRDDIFSTQEWDKLMGDHVLGKLGNVLRDGCVVNPRNQDMKPLNEIILPWHTLIRKSNFVRLFELEFFPKWLNVLYMWLAHPGYNADEVAQWFEMWKGVFPADIVQHQGMSHGFNIGLKLMRDAVELGPAAPTKLLKPKYDPVRTGSKLEPPKPAVKPVGQRVPAPEDITFRSIAEEVIAENDLLMRPLGKSHAITGKPLFRIGKSIDGKGGVVVYFGDDAVFAQMEGGEFRATSLEDVVERARRLRTSRRRCPGRRKTRVRANYVLRLTSATEYHLGLLKAKLAKYRAQLLEPEKKSAKGEGFDVLKSGDARVCLIGFPSVGKSTLLSKMTKTESAVGAYEFTTLTAIPGVLEYEGARIQLLDLPGIVQDAAKGERRGRGKQVVAVARTADLILIMIDATKSDEQRAMLVAELEEVGIRLNTKSPDVVFKQKAAGGITITCTVKLTKTDERMIRSVLQSYRIHNCDVMIREDITLDEFIDVLLGTRKYIPALTVNNKIDAISMETLDRMARQGDGKTVMISCEADLGLDWLLDAIWKELGLVKVYTKKRGEQPDLGDPICLRAGATIETVCHGIHRGLASHFKYALVWGKSSKFNPQPQKVGLSHQVMNEDVVSIFTK</sequence>
<comment type="caution">
    <text evidence="13">The sequence shown here is derived from an EMBL/GenBank/DDBJ whole genome shotgun (WGS) entry which is preliminary data.</text>
</comment>
<dbReference type="GO" id="GO:1903833">
    <property type="term" value="P:positive regulation of cellular response to amino acid starvation"/>
    <property type="evidence" value="ECO:0007669"/>
    <property type="project" value="UniProtKB-ARBA"/>
</dbReference>
<dbReference type="GO" id="GO:0000390">
    <property type="term" value="P:spliceosomal complex disassembly"/>
    <property type="evidence" value="ECO:0007669"/>
    <property type="project" value="InterPro"/>
</dbReference>
<protein>
    <recommendedName>
        <fullName evidence="15">G-patch domain-containing protein</fullName>
    </recommendedName>
</protein>
<evidence type="ECO:0000256" key="8">
    <source>
        <dbReference type="ARBA" id="ARBA00023242"/>
    </source>
</evidence>
<dbReference type="FunFam" id="3.40.50.300:FF:001436">
    <property type="entry name" value="Developmentally-regulated GTP-binding protein"/>
    <property type="match status" value="1"/>
</dbReference>
<evidence type="ECO:0000259" key="10">
    <source>
        <dbReference type="PROSITE" id="PS50174"/>
    </source>
</evidence>
<dbReference type="Gene3D" id="3.10.20.30">
    <property type="match status" value="1"/>
</dbReference>
<dbReference type="GO" id="GO:0003676">
    <property type="term" value="F:nucleic acid binding"/>
    <property type="evidence" value="ECO:0007669"/>
    <property type="project" value="InterPro"/>
</dbReference>
<dbReference type="InterPro" id="IPR022783">
    <property type="entry name" value="GCFC_dom"/>
</dbReference>
<name>A0AAD3TYQ2_9TREE</name>
<dbReference type="PROSITE" id="PS51880">
    <property type="entry name" value="TGS"/>
    <property type="match status" value="1"/>
</dbReference>
<dbReference type="Pfam" id="PF07842">
    <property type="entry name" value="GCFC"/>
    <property type="match status" value="1"/>
</dbReference>
<evidence type="ECO:0000256" key="4">
    <source>
        <dbReference type="ARBA" id="ARBA00022728"/>
    </source>
</evidence>
<dbReference type="GO" id="GO:0005525">
    <property type="term" value="F:GTP binding"/>
    <property type="evidence" value="ECO:0007669"/>
    <property type="project" value="UniProtKB-KW"/>
</dbReference>
<dbReference type="InterPro" id="IPR045001">
    <property type="entry name" value="DRG"/>
</dbReference>
<dbReference type="Pfam" id="PF16897">
    <property type="entry name" value="MMR_HSR1_Xtn"/>
    <property type="match status" value="1"/>
</dbReference>
<feature type="compositionally biased region" description="Basic and acidic residues" evidence="9">
    <location>
        <begin position="64"/>
        <end position="73"/>
    </location>
</feature>
<dbReference type="InterPro" id="IPR031167">
    <property type="entry name" value="G_OBG"/>
</dbReference>
<dbReference type="NCBIfam" id="TIGR00231">
    <property type="entry name" value="small_GTP"/>
    <property type="match status" value="1"/>
</dbReference>
<dbReference type="FunFam" id="3.10.20.30:FF:000003">
    <property type="entry name" value="Developmentally-regulated GTP-binding protein 1"/>
    <property type="match status" value="1"/>
</dbReference>
<feature type="compositionally biased region" description="Polar residues" evidence="9">
    <location>
        <begin position="200"/>
        <end position="229"/>
    </location>
</feature>
<evidence type="ECO:0000256" key="1">
    <source>
        <dbReference type="ARBA" id="ARBA00004123"/>
    </source>
</evidence>
<dbReference type="Pfam" id="PF12457">
    <property type="entry name" value="TIP_N"/>
    <property type="match status" value="1"/>
</dbReference>
<comment type="subcellular location">
    <subcellularLocation>
        <location evidence="1">Nucleus</location>
    </subcellularLocation>
</comment>
<keyword evidence="5" id="KW-0547">Nucleotide-binding</keyword>
<keyword evidence="8" id="KW-0539">Nucleus</keyword>
<dbReference type="InterPro" id="IPR031662">
    <property type="entry name" value="GTP-binding_2"/>
</dbReference>
<dbReference type="EMBL" id="BTCM01000007">
    <property type="protein sequence ID" value="GMK59327.1"/>
    <property type="molecule type" value="Genomic_DNA"/>
</dbReference>
<dbReference type="InterPro" id="IPR012675">
    <property type="entry name" value="Beta-grasp_dom_sf"/>
</dbReference>
<dbReference type="SMART" id="SM00443">
    <property type="entry name" value="G_patch"/>
    <property type="match status" value="1"/>
</dbReference>
<keyword evidence="4" id="KW-0747">Spliceosome</keyword>
<evidence type="ECO:0000256" key="2">
    <source>
        <dbReference type="ARBA" id="ARBA00010900"/>
    </source>
</evidence>
<dbReference type="PROSITE" id="PS50174">
    <property type="entry name" value="G_PATCH"/>
    <property type="match status" value="1"/>
</dbReference>
<dbReference type="PANTHER" id="PTHR23329:SF1">
    <property type="entry name" value="TUFTELIN-INTERACTING PROTEIN 11"/>
    <property type="match status" value="1"/>
</dbReference>
<dbReference type="InterPro" id="IPR027417">
    <property type="entry name" value="P-loop_NTPase"/>
</dbReference>
<reference evidence="13" key="1">
    <citation type="journal article" date="2023" name="BMC Genomics">
        <title>Chromosome-level genome assemblies of Cutaneotrichosporon spp. (Trichosporonales, Basidiomycota) reveal imbalanced evolution between nucleotide sequences and chromosome synteny.</title>
        <authorList>
            <person name="Kobayashi Y."/>
            <person name="Kayamori A."/>
            <person name="Aoki K."/>
            <person name="Shiwa Y."/>
            <person name="Matsutani M."/>
            <person name="Fujita N."/>
            <person name="Sugita T."/>
            <person name="Iwasaki W."/>
            <person name="Tanaka N."/>
            <person name="Takashima M."/>
        </authorList>
    </citation>
    <scope>NUCLEOTIDE SEQUENCE</scope>
    <source>
        <strain evidence="13">HIS016</strain>
    </source>
</reference>
<dbReference type="InterPro" id="IPR045211">
    <property type="entry name" value="TFP11/STIP/Ntr1"/>
</dbReference>
<keyword evidence="3" id="KW-0507">mRNA processing</keyword>
<dbReference type="GO" id="GO:0071008">
    <property type="term" value="C:U2-type post-mRNA release spliceosomal complex"/>
    <property type="evidence" value="ECO:0007669"/>
    <property type="project" value="TreeGrafter"/>
</dbReference>
<feature type="compositionally biased region" description="Gly residues" evidence="9">
    <location>
        <begin position="149"/>
        <end position="167"/>
    </location>
</feature>
<dbReference type="Pfam" id="PF02824">
    <property type="entry name" value="TGS"/>
    <property type="match status" value="1"/>
</dbReference>
<evidence type="ECO:0008006" key="15">
    <source>
        <dbReference type="Google" id="ProtNLM"/>
    </source>
</evidence>
<evidence type="ECO:0000256" key="9">
    <source>
        <dbReference type="SAM" id="MobiDB-lite"/>
    </source>
</evidence>
<dbReference type="SUPFAM" id="SSF81271">
    <property type="entry name" value="TGS-like"/>
    <property type="match status" value="1"/>
</dbReference>
<gene>
    <name evidence="13" type="ORF">CspeluHIS016_0703420</name>
</gene>
<evidence type="ECO:0000256" key="3">
    <source>
        <dbReference type="ARBA" id="ARBA00022664"/>
    </source>
</evidence>
<dbReference type="PANTHER" id="PTHR23329">
    <property type="entry name" value="TUFTELIN-INTERACTING PROTEIN 11-RELATED"/>
    <property type="match status" value="1"/>
</dbReference>
<evidence type="ECO:0000259" key="11">
    <source>
        <dbReference type="PROSITE" id="PS51710"/>
    </source>
</evidence>
<dbReference type="InterPro" id="IPR006073">
    <property type="entry name" value="GTP-bd"/>
</dbReference>
<feature type="domain" description="TGS" evidence="12">
    <location>
        <begin position="1218"/>
        <end position="1295"/>
    </location>
</feature>
<dbReference type="InterPro" id="IPR000467">
    <property type="entry name" value="G_patch_dom"/>
</dbReference>
<dbReference type="Pfam" id="PF01926">
    <property type="entry name" value="MMR_HSR1"/>
    <property type="match status" value="1"/>
</dbReference>
<dbReference type="Pfam" id="PF01585">
    <property type="entry name" value="G-patch"/>
    <property type="match status" value="1"/>
</dbReference>
<evidence type="ECO:0000256" key="6">
    <source>
        <dbReference type="ARBA" id="ARBA00023134"/>
    </source>
</evidence>
<dbReference type="InterPro" id="IPR005225">
    <property type="entry name" value="Small_GTP-bd"/>
</dbReference>
<dbReference type="InterPro" id="IPR022159">
    <property type="entry name" value="STIP/TFIP11_N"/>
</dbReference>
<accession>A0AAD3TYQ2</accession>
<evidence type="ECO:0000313" key="13">
    <source>
        <dbReference type="EMBL" id="GMK59327.1"/>
    </source>
</evidence>
<dbReference type="CDD" id="cd01896">
    <property type="entry name" value="DRG"/>
    <property type="match status" value="1"/>
</dbReference>
<reference evidence="13" key="2">
    <citation type="submission" date="2023-06" db="EMBL/GenBank/DDBJ databases">
        <authorList>
            <person name="Kobayashi Y."/>
            <person name="Kayamori A."/>
            <person name="Aoki K."/>
            <person name="Shiwa Y."/>
            <person name="Fujita N."/>
            <person name="Sugita T."/>
            <person name="Iwasaki W."/>
            <person name="Tanaka N."/>
            <person name="Takashima M."/>
        </authorList>
    </citation>
    <scope>NUCLEOTIDE SEQUENCE</scope>
    <source>
        <strain evidence="13">HIS016</strain>
    </source>
</reference>
<evidence type="ECO:0000259" key="12">
    <source>
        <dbReference type="PROSITE" id="PS51880"/>
    </source>
</evidence>
<feature type="compositionally biased region" description="Basic and acidic residues" evidence="9">
    <location>
        <begin position="286"/>
        <end position="308"/>
    </location>
</feature>
<feature type="domain" description="G-patch" evidence="10">
    <location>
        <begin position="241"/>
        <end position="287"/>
    </location>
</feature>
<evidence type="ECO:0000256" key="5">
    <source>
        <dbReference type="ARBA" id="ARBA00022741"/>
    </source>
</evidence>
<dbReference type="Proteomes" id="UP001222932">
    <property type="component" value="Unassembled WGS sequence"/>
</dbReference>
<dbReference type="PROSITE" id="PS51710">
    <property type="entry name" value="G_OBG"/>
    <property type="match status" value="1"/>
</dbReference>
<feature type="region of interest" description="Disordered" evidence="9">
    <location>
        <begin position="814"/>
        <end position="839"/>
    </location>
</feature>
<comment type="similarity">
    <text evidence="2">Belongs to the TFP11/STIP family.</text>
</comment>
<dbReference type="PRINTS" id="PR00326">
    <property type="entry name" value="GTP1OBG"/>
</dbReference>
<keyword evidence="14" id="KW-1185">Reference proteome</keyword>
<dbReference type="InterPro" id="IPR004095">
    <property type="entry name" value="TGS"/>
</dbReference>
<dbReference type="SUPFAM" id="SSF52540">
    <property type="entry name" value="P-loop containing nucleoside triphosphate hydrolases"/>
    <property type="match status" value="1"/>
</dbReference>
<feature type="region of interest" description="Disordered" evidence="9">
    <location>
        <begin position="1"/>
        <end position="234"/>
    </location>
</feature>
<proteinExistence type="inferred from homology"/>
<dbReference type="Gene3D" id="6.10.140.1070">
    <property type="match status" value="2"/>
</dbReference>
<keyword evidence="6" id="KW-0342">GTP-binding</keyword>
<evidence type="ECO:0000313" key="14">
    <source>
        <dbReference type="Proteomes" id="UP001222932"/>
    </source>
</evidence>
<keyword evidence="7" id="KW-0508">mRNA splicing</keyword>
<evidence type="ECO:0000256" key="7">
    <source>
        <dbReference type="ARBA" id="ARBA00023187"/>
    </source>
</evidence>
<organism evidence="13 14">
    <name type="scientific">Cutaneotrichosporon spelunceum</name>
    <dbReference type="NCBI Taxonomy" id="1672016"/>
    <lineage>
        <taxon>Eukaryota</taxon>
        <taxon>Fungi</taxon>
        <taxon>Dikarya</taxon>
        <taxon>Basidiomycota</taxon>
        <taxon>Agaricomycotina</taxon>
        <taxon>Tremellomycetes</taxon>
        <taxon>Trichosporonales</taxon>
        <taxon>Trichosporonaceae</taxon>
        <taxon>Cutaneotrichosporon</taxon>
    </lineage>
</organism>
<dbReference type="GO" id="GO:0003924">
    <property type="term" value="F:GTPase activity"/>
    <property type="evidence" value="ECO:0007669"/>
    <property type="project" value="InterPro"/>
</dbReference>